<dbReference type="EMBL" id="FXAU01000002">
    <property type="protein sequence ID" value="SMG19757.1"/>
    <property type="molecule type" value="Genomic_DNA"/>
</dbReference>
<dbReference type="STRING" id="561061.SAMN05660862_1164"/>
<protein>
    <recommendedName>
        <fullName evidence="5">DUF1640 domain-containing protein</fullName>
    </recommendedName>
</protein>
<reference evidence="3 4" key="1">
    <citation type="submission" date="2017-04" db="EMBL/GenBank/DDBJ databases">
        <authorList>
            <person name="Afonso C.L."/>
            <person name="Miller P.J."/>
            <person name="Scott M.A."/>
            <person name="Spackman E."/>
            <person name="Goraichik I."/>
            <person name="Dimitrov K.M."/>
            <person name="Suarez D.L."/>
            <person name="Swayne D.E."/>
        </authorList>
    </citation>
    <scope>NUCLEOTIDE SEQUENCE [LARGE SCALE GENOMIC DNA]</scope>
    <source>
        <strain evidence="3 4">DSM 22418</strain>
    </source>
</reference>
<evidence type="ECO:0000256" key="1">
    <source>
        <dbReference type="SAM" id="Coils"/>
    </source>
</evidence>
<gene>
    <name evidence="3" type="ORF">SAMN05660862_1164</name>
</gene>
<proteinExistence type="predicted"/>
<feature type="transmembrane region" description="Helical" evidence="2">
    <location>
        <begin position="149"/>
        <end position="167"/>
    </location>
</feature>
<dbReference type="AlphaFoldDB" id="A0A1X7IY23"/>
<dbReference type="RefSeq" id="WP_085472037.1">
    <property type="nucleotide sequence ID" value="NZ_FXAU01000002.1"/>
</dbReference>
<dbReference type="Gene3D" id="6.10.250.2700">
    <property type="match status" value="1"/>
</dbReference>
<keyword evidence="1" id="KW-0175">Coiled coil</keyword>
<dbReference type="Proteomes" id="UP000192980">
    <property type="component" value="Unassembled WGS sequence"/>
</dbReference>
<keyword evidence="2" id="KW-0812">Transmembrane</keyword>
<organism evidence="3 4">
    <name type="scientific">Sphingobacterium psychroaquaticum</name>
    <dbReference type="NCBI Taxonomy" id="561061"/>
    <lineage>
        <taxon>Bacteria</taxon>
        <taxon>Pseudomonadati</taxon>
        <taxon>Bacteroidota</taxon>
        <taxon>Sphingobacteriia</taxon>
        <taxon>Sphingobacteriales</taxon>
        <taxon>Sphingobacteriaceae</taxon>
        <taxon>Sphingobacterium</taxon>
    </lineage>
</organism>
<accession>A0A1X7IY23</accession>
<name>A0A1X7IY23_9SPHI</name>
<evidence type="ECO:0000313" key="4">
    <source>
        <dbReference type="Proteomes" id="UP000192980"/>
    </source>
</evidence>
<evidence type="ECO:0000256" key="2">
    <source>
        <dbReference type="SAM" id="Phobius"/>
    </source>
</evidence>
<feature type="coiled-coil region" evidence="1">
    <location>
        <begin position="79"/>
        <end position="136"/>
    </location>
</feature>
<keyword evidence="4" id="KW-1185">Reference proteome</keyword>
<sequence length="169" mass="19883">MKKSTLSAIEAFQRTMSKDDTHCVVNYIEEVNESEVTRVVERKIKHLATKENLAQYSAQTKDDLMRLELSTQKGMVSLKSELSEEMKELRAELKDDMQMLRAELKDDINLLRAEQNDNVNKQSIDLKEEISNLRVDIYKQSVMMLKWSLVFWASQLAFIYAFLYFFLNR</sequence>
<evidence type="ECO:0000313" key="3">
    <source>
        <dbReference type="EMBL" id="SMG19757.1"/>
    </source>
</evidence>
<keyword evidence="2" id="KW-1133">Transmembrane helix</keyword>
<keyword evidence="2" id="KW-0472">Membrane</keyword>
<evidence type="ECO:0008006" key="5">
    <source>
        <dbReference type="Google" id="ProtNLM"/>
    </source>
</evidence>